<keyword evidence="1" id="KW-0175">Coiled coil</keyword>
<accession>A0ABD1NYW9</accession>
<gene>
    <name evidence="3" type="ORF">Adt_15038</name>
    <name evidence="2" type="ORF">Adt_46716</name>
</gene>
<name>A0ABD1NYW9_9LAMI</name>
<comment type="caution">
    <text evidence="2">The sequence shown here is derived from an EMBL/GenBank/DDBJ whole genome shotgun (WGS) entry which is preliminary data.</text>
</comment>
<organism evidence="2 4">
    <name type="scientific">Abeliophyllum distichum</name>
    <dbReference type="NCBI Taxonomy" id="126358"/>
    <lineage>
        <taxon>Eukaryota</taxon>
        <taxon>Viridiplantae</taxon>
        <taxon>Streptophyta</taxon>
        <taxon>Embryophyta</taxon>
        <taxon>Tracheophyta</taxon>
        <taxon>Spermatophyta</taxon>
        <taxon>Magnoliopsida</taxon>
        <taxon>eudicotyledons</taxon>
        <taxon>Gunneridae</taxon>
        <taxon>Pentapetalae</taxon>
        <taxon>asterids</taxon>
        <taxon>lamiids</taxon>
        <taxon>Lamiales</taxon>
        <taxon>Oleaceae</taxon>
        <taxon>Forsythieae</taxon>
        <taxon>Abeliophyllum</taxon>
    </lineage>
</organism>
<evidence type="ECO:0000313" key="4">
    <source>
        <dbReference type="Proteomes" id="UP001604336"/>
    </source>
</evidence>
<evidence type="ECO:0000313" key="3">
    <source>
        <dbReference type="EMBL" id="KAL2518791.1"/>
    </source>
</evidence>
<dbReference type="Proteomes" id="UP001604336">
    <property type="component" value="Unassembled WGS sequence"/>
</dbReference>
<feature type="coiled-coil region" evidence="1">
    <location>
        <begin position="4"/>
        <end position="44"/>
    </location>
</feature>
<evidence type="ECO:0000256" key="1">
    <source>
        <dbReference type="SAM" id="Coils"/>
    </source>
</evidence>
<protein>
    <submittedName>
        <fullName evidence="2">Uncharacterized protein</fullName>
    </submittedName>
</protein>
<dbReference type="AlphaFoldDB" id="A0ABD1NYW9"/>
<dbReference type="EMBL" id="JBFOLK010000004">
    <property type="protein sequence ID" value="KAL2518791.1"/>
    <property type="molecule type" value="Genomic_DNA"/>
</dbReference>
<reference evidence="4" key="1">
    <citation type="submission" date="2024-07" db="EMBL/GenBank/DDBJ databases">
        <title>Two chromosome-level genome assemblies of Korean endemic species Abeliophyllum distichum and Forsythia ovata (Oleaceae).</title>
        <authorList>
            <person name="Jang H."/>
        </authorList>
    </citation>
    <scope>NUCLEOTIDE SEQUENCE [LARGE SCALE GENOMIC DNA]</scope>
</reference>
<sequence length="101" mass="11493">MGDLESSKNDRKEAEYEVAQLMGEKEMEEKLGNVEAKLENAEAEFVANFHNTEAYTNFSDYFARVGQQEVLTVLRKDHPSFDIGPLEARFLSPDVESEEDS</sequence>
<dbReference type="EMBL" id="JBFOLK010000100">
    <property type="protein sequence ID" value="KAL2456622.1"/>
    <property type="molecule type" value="Genomic_DNA"/>
</dbReference>
<keyword evidence="4" id="KW-1185">Reference proteome</keyword>
<reference evidence="2" key="2">
    <citation type="submission" date="2024-07" db="EMBL/GenBank/DDBJ databases">
        <title>Two chromosome-level genome assemblies of Korean endemic species Abeliophyllum distichum and Forsythia ovata (Oleaceae).</title>
        <authorList>
            <person name="Mun J.H."/>
        </authorList>
    </citation>
    <scope>NUCLEOTIDE SEQUENCE</scope>
    <source>
        <strain evidence="2">KNKB198505000391</strain>
        <tissue evidence="2">Leaf</tissue>
    </source>
</reference>
<evidence type="ECO:0000313" key="2">
    <source>
        <dbReference type="EMBL" id="KAL2456622.1"/>
    </source>
</evidence>
<proteinExistence type="predicted"/>